<feature type="compositionally biased region" description="Polar residues" evidence="1">
    <location>
        <begin position="510"/>
        <end position="520"/>
    </location>
</feature>
<feature type="transmembrane region" description="Helical" evidence="2">
    <location>
        <begin position="545"/>
        <end position="565"/>
    </location>
</feature>
<feature type="region of interest" description="Disordered" evidence="1">
    <location>
        <begin position="341"/>
        <end position="376"/>
    </location>
</feature>
<feature type="region of interest" description="Disordered" evidence="1">
    <location>
        <begin position="597"/>
        <end position="621"/>
    </location>
</feature>
<evidence type="ECO:0000256" key="2">
    <source>
        <dbReference type="SAM" id="Phobius"/>
    </source>
</evidence>
<keyword evidence="2" id="KW-0812">Transmembrane</keyword>
<reference evidence="3 4" key="1">
    <citation type="submission" date="2024-04" db="EMBL/GenBank/DDBJ databases">
        <title>Symmetric and asymmetric DNA N6-adenine methylation regulates different biological responses in Mucorales.</title>
        <authorList>
            <consortium name="Lawrence Berkeley National Laboratory"/>
            <person name="Lax C."/>
            <person name="Mondo S.J."/>
            <person name="Osorio-Concepcion M."/>
            <person name="Muszewska A."/>
            <person name="Corrochano-Luque M."/>
            <person name="Gutierrez G."/>
            <person name="Riley R."/>
            <person name="Lipzen A."/>
            <person name="Guo J."/>
            <person name="Hundley H."/>
            <person name="Amirebrahimi M."/>
            <person name="Ng V."/>
            <person name="Lorenzo-Gutierrez D."/>
            <person name="Binder U."/>
            <person name="Yang J."/>
            <person name="Song Y."/>
            <person name="Canovas D."/>
            <person name="Navarro E."/>
            <person name="Freitag M."/>
            <person name="Gabaldon T."/>
            <person name="Grigoriev I.V."/>
            <person name="Corrochano L.M."/>
            <person name="Nicolas F.E."/>
            <person name="Garre V."/>
        </authorList>
    </citation>
    <scope>NUCLEOTIDE SEQUENCE [LARGE SCALE GENOMIC DNA]</scope>
    <source>
        <strain evidence="3 4">L51</strain>
    </source>
</reference>
<evidence type="ECO:0000256" key="1">
    <source>
        <dbReference type="SAM" id="MobiDB-lite"/>
    </source>
</evidence>
<evidence type="ECO:0000313" key="3">
    <source>
        <dbReference type="EMBL" id="KAL0074422.1"/>
    </source>
</evidence>
<protein>
    <recommendedName>
        <fullName evidence="5">Mid2 domain-containing protein</fullName>
    </recommendedName>
</protein>
<dbReference type="InterPro" id="IPR039295">
    <property type="entry name" value="MSB2"/>
</dbReference>
<feature type="compositionally biased region" description="Low complexity" evidence="1">
    <location>
        <begin position="153"/>
        <end position="201"/>
    </location>
</feature>
<feature type="compositionally biased region" description="Basic and acidic residues" evidence="1">
    <location>
        <begin position="49"/>
        <end position="60"/>
    </location>
</feature>
<accession>A0ABR3AH12</accession>
<feature type="compositionally biased region" description="Low complexity" evidence="1">
    <location>
        <begin position="32"/>
        <end position="46"/>
    </location>
</feature>
<sequence>MSSRGETVSKPTSTTELSSSATPKNTDTDARPSSASPSASVSPSPSLETESHEPTKDVNGDHSSTSKVSSASALASESASSNHSDTSADQPDSTKSVSGKVSATTKPASSTIFRSTITPAATLPRNPAGSKTFSISSSSKHTSASHHETDLYSSTRSTGTHTHTMSHAPPHRSSYASGSHVSSSSRVSRSHASSSHASSSRAVISHISAHVPQGTNSLHLSNASPSSHTTVISSVSGSKVNSHHGSKTSSHVSSATSAPSHSMQSSSHSKPTPPQTTNELTTTTTTTTTTATTTTTTSDAVETTSEPTTSITQTKSHSPSPYHYQTYSWLSNTFSIALSTTTSKPTSSQSSYKASETLHPSSSPSDTDTTDDNLPQYIAPNINAEIPDTSDLVNMKFNYLSYPQMVQDALLTAEFVQALPVLISKVLDISEDDVIIVTITSGSQQSGKKKRQTTDSTGVIVSMAIPSTEVTELQTLVASSDSSLYAASNGQLASLIDSSYKITSSSVASTANTPVVSDPNSGSVESSEASSQPDQQKSGLSKGSIIGICVSVGAIVYAAATVIVVKKIRHRKRQIQEPPMVDQHVFARSISAPISQGNSLGWSNNRSPPEPLPHPSYYQQW</sequence>
<dbReference type="PANTHER" id="PTHR35778">
    <property type="entry name" value="SIGNALING MUCIN HKR1-RELATED"/>
    <property type="match status" value="1"/>
</dbReference>
<feature type="compositionally biased region" description="Low complexity" evidence="1">
    <location>
        <begin position="130"/>
        <end position="142"/>
    </location>
</feature>
<keyword evidence="2" id="KW-1133">Transmembrane helix</keyword>
<gene>
    <name evidence="3" type="ORF">J3Q64DRAFT_1420479</name>
</gene>
<proteinExistence type="predicted"/>
<feature type="region of interest" description="Disordered" evidence="1">
    <location>
        <begin position="1"/>
        <end position="201"/>
    </location>
</feature>
<feature type="compositionally biased region" description="Polar residues" evidence="1">
    <location>
        <begin position="1"/>
        <end position="25"/>
    </location>
</feature>
<organism evidence="3 4">
    <name type="scientific">Phycomyces blakesleeanus</name>
    <dbReference type="NCBI Taxonomy" id="4837"/>
    <lineage>
        <taxon>Eukaryota</taxon>
        <taxon>Fungi</taxon>
        <taxon>Fungi incertae sedis</taxon>
        <taxon>Mucoromycota</taxon>
        <taxon>Mucoromycotina</taxon>
        <taxon>Mucoromycetes</taxon>
        <taxon>Mucorales</taxon>
        <taxon>Phycomycetaceae</taxon>
        <taxon>Phycomyces</taxon>
    </lineage>
</organism>
<feature type="compositionally biased region" description="Polar residues" evidence="1">
    <location>
        <begin position="214"/>
        <end position="240"/>
    </location>
</feature>
<keyword evidence="4" id="KW-1185">Reference proteome</keyword>
<dbReference type="Proteomes" id="UP001448207">
    <property type="component" value="Unassembled WGS sequence"/>
</dbReference>
<keyword evidence="2" id="KW-0472">Membrane</keyword>
<dbReference type="PANTHER" id="PTHR35778:SF1">
    <property type="entry name" value="SIGNALING MUCIN HKR1-RELATED"/>
    <property type="match status" value="1"/>
</dbReference>
<evidence type="ECO:0000313" key="4">
    <source>
        <dbReference type="Proteomes" id="UP001448207"/>
    </source>
</evidence>
<feature type="compositionally biased region" description="Low complexity" evidence="1">
    <location>
        <begin position="63"/>
        <end position="88"/>
    </location>
</feature>
<feature type="compositionally biased region" description="Low complexity" evidence="1">
    <location>
        <begin position="341"/>
        <end position="351"/>
    </location>
</feature>
<feature type="region of interest" description="Disordered" evidence="1">
    <location>
        <begin position="510"/>
        <end position="540"/>
    </location>
</feature>
<feature type="region of interest" description="Disordered" evidence="1">
    <location>
        <begin position="214"/>
        <end position="320"/>
    </location>
</feature>
<name>A0ABR3AH12_PHYBL</name>
<comment type="caution">
    <text evidence="3">The sequence shown here is derived from an EMBL/GenBank/DDBJ whole genome shotgun (WGS) entry which is preliminary data.</text>
</comment>
<dbReference type="EMBL" id="JBCLYO010000042">
    <property type="protein sequence ID" value="KAL0074422.1"/>
    <property type="molecule type" value="Genomic_DNA"/>
</dbReference>
<feature type="compositionally biased region" description="Low complexity" evidence="1">
    <location>
        <begin position="276"/>
        <end position="314"/>
    </location>
</feature>
<feature type="compositionally biased region" description="Low complexity" evidence="1">
    <location>
        <begin position="247"/>
        <end position="269"/>
    </location>
</feature>
<feature type="compositionally biased region" description="Polar residues" evidence="1">
    <location>
        <begin position="89"/>
        <end position="119"/>
    </location>
</feature>
<feature type="compositionally biased region" description="Low complexity" evidence="1">
    <location>
        <begin position="521"/>
        <end position="531"/>
    </location>
</feature>
<evidence type="ECO:0008006" key="5">
    <source>
        <dbReference type="Google" id="ProtNLM"/>
    </source>
</evidence>
<feature type="compositionally biased region" description="Polar residues" evidence="1">
    <location>
        <begin position="597"/>
        <end position="607"/>
    </location>
</feature>